<dbReference type="STRING" id="314256.OG2516_11941"/>
<feature type="chain" id="PRO_5004207468" description="YjbH domain-containing protein" evidence="1">
    <location>
        <begin position="21"/>
        <end position="706"/>
    </location>
</feature>
<gene>
    <name evidence="2" type="ORF">OG2516_11941</name>
</gene>
<proteinExistence type="predicted"/>
<dbReference type="RefSeq" id="WP_007255906.1">
    <property type="nucleotide sequence ID" value="NZ_CH724107.1"/>
</dbReference>
<feature type="signal peptide" evidence="1">
    <location>
        <begin position="1"/>
        <end position="20"/>
    </location>
</feature>
<dbReference type="InterPro" id="IPR010344">
    <property type="entry name" value="YbjH"/>
</dbReference>
<comment type="caution">
    <text evidence="2">The sequence shown here is derived from an EMBL/GenBank/DDBJ whole genome shotgun (WGS) entry which is preliminary data.</text>
</comment>
<dbReference type="AlphaFoldDB" id="Q2CBD6"/>
<dbReference type="EMBL" id="AAOT01000040">
    <property type="protein sequence ID" value="EAR49962.1"/>
    <property type="molecule type" value="Genomic_DNA"/>
</dbReference>
<evidence type="ECO:0000313" key="2">
    <source>
        <dbReference type="EMBL" id="EAR49962.1"/>
    </source>
</evidence>
<dbReference type="OrthoDB" id="19542at2"/>
<evidence type="ECO:0000313" key="3">
    <source>
        <dbReference type="Proteomes" id="UP000003635"/>
    </source>
</evidence>
<keyword evidence="3" id="KW-1185">Reference proteome</keyword>
<dbReference type="Proteomes" id="UP000003635">
    <property type="component" value="Unassembled WGS sequence"/>
</dbReference>
<evidence type="ECO:0008006" key="4">
    <source>
        <dbReference type="Google" id="ProtNLM"/>
    </source>
</evidence>
<name>Q2CBD6_OCEGH</name>
<dbReference type="eggNOG" id="COG3637">
    <property type="taxonomic scope" value="Bacteria"/>
</dbReference>
<evidence type="ECO:0000256" key="1">
    <source>
        <dbReference type="SAM" id="SignalP"/>
    </source>
</evidence>
<dbReference type="HOGENOM" id="CLU_007558_1_0_5"/>
<accession>Q2CBD6</accession>
<reference evidence="2 3" key="1">
    <citation type="journal article" date="2010" name="J. Bacteriol.">
        <title>Genome sequences of Oceanicola granulosus HTCC2516(T) and Oceanicola batsensis HTCC2597(TDelta).</title>
        <authorList>
            <person name="Thrash J.C."/>
            <person name="Cho J.C."/>
            <person name="Vergin K.L."/>
            <person name="Giovannoni S.J."/>
        </authorList>
    </citation>
    <scope>NUCLEOTIDE SEQUENCE [LARGE SCALE GENOMIC DNA]</scope>
    <source>
        <strain evidence="3">ATCC BAA-861 / DSM 15982 / KCTC 12143 / HTCC2516</strain>
    </source>
</reference>
<organism evidence="2 3">
    <name type="scientific">Oceanicola granulosus (strain ATCC BAA-861 / DSM 15982 / KCTC 12143 / HTCC2516)</name>
    <dbReference type="NCBI Taxonomy" id="314256"/>
    <lineage>
        <taxon>Bacteria</taxon>
        <taxon>Pseudomonadati</taxon>
        <taxon>Pseudomonadota</taxon>
        <taxon>Alphaproteobacteria</taxon>
        <taxon>Rhodobacterales</taxon>
        <taxon>Roseobacteraceae</taxon>
        <taxon>Oceanicola</taxon>
    </lineage>
</organism>
<keyword evidence="1" id="KW-0732">Signal</keyword>
<sequence>MNLKTTTILAGLALASPALAQSDWQPSYTLFGTPGLIDMPTGLSEPEGQISASVSGYDDQQRFTLSFQVTPRISGSFRYSRIEEFFGVGRPTTYDRSFDVRFRLLDEGRYVPALTLGLQDFLGTGRYSGEYLAATKHLSDNLRVTAGLGWGRFATEGGFDNPLAVFSDELENRPVANEAFYKQGGQISDGLFFRGPAALFGGVEYRFSDNFTGTVEYSSDGYERETAGGTFDHETPFNFGLTWQPRPEYALQLAYLNGSTLGFGATFTINANERPTYGGREPAPLPVSARAAGAAAAATWNRSIVPEELIRSGVTTALESEGQIVQGIELQDRTIRVRYENTRYRAEAQAMGRVSRILTAALPPSIENFTLEPVRNGIPLSSVTVRRSDLERYENEVGGSDAIFANTVFRDAAGTNAGLVEVPDPRPRFEWGIGPYFGQRLFDIAQPVALEVGVQASADYRIRPNLILSGSVRKRVLGNRDDADSVAESNLPQVRTDSAEYIRQGDPSLSRLTLAHYGRPGQNLYSRVTVGYLETMFGGISTELLWKPVDSRLALGAEVNYAVKRDYDLGLGFRDYDVVTGHASAYYDLGSGFTGQLDVGRYLAGDYGATVTVNREFANGWRVGAYVTRTNVSAEDFGEGSFDKGLSVEIPIDWILGTPTMETSDNRISSLGRDGGARLNVDGRLYETVREGHVPVLEETWGRFLR</sequence>
<dbReference type="Pfam" id="PF06082">
    <property type="entry name" value="YjbH"/>
    <property type="match status" value="1"/>
</dbReference>
<protein>
    <recommendedName>
        <fullName evidence="4">YjbH domain-containing protein</fullName>
    </recommendedName>
</protein>